<evidence type="ECO:0000313" key="5">
    <source>
        <dbReference type="Proteomes" id="UP000276349"/>
    </source>
</evidence>
<dbReference type="PANTHER" id="PTHR32401">
    <property type="entry name" value="CONCANAVALIN A-LIKE LECTIN FAMILY PROTEIN"/>
    <property type="match status" value="1"/>
</dbReference>
<keyword evidence="2" id="KW-0472">Membrane</keyword>
<dbReference type="InterPro" id="IPR050258">
    <property type="entry name" value="Leguminous_Lectin"/>
</dbReference>
<dbReference type="InterPro" id="IPR056573">
    <property type="entry name" value="Lectin_L-type_dom"/>
</dbReference>
<feature type="region of interest" description="Disordered" evidence="1">
    <location>
        <begin position="392"/>
        <end position="412"/>
    </location>
</feature>
<dbReference type="InterPro" id="IPR013320">
    <property type="entry name" value="ConA-like_dom_sf"/>
</dbReference>
<accession>A0A3S0JPU6</accession>
<keyword evidence="2" id="KW-1133">Transmembrane helix</keyword>
<name>A0A3S0JPU6_9BACI</name>
<feature type="domain" description="Legume lectin" evidence="3">
    <location>
        <begin position="53"/>
        <end position="292"/>
    </location>
</feature>
<dbReference type="Gene3D" id="2.60.120.200">
    <property type="match status" value="1"/>
</dbReference>
<dbReference type="OrthoDB" id="2925697at2"/>
<dbReference type="AlphaFoldDB" id="A0A3S0JPU6"/>
<dbReference type="Pfam" id="PF00139">
    <property type="entry name" value="Lectin_legB"/>
    <property type="match status" value="1"/>
</dbReference>
<proteinExistence type="predicted"/>
<evidence type="ECO:0000256" key="1">
    <source>
        <dbReference type="SAM" id="MobiDB-lite"/>
    </source>
</evidence>
<comment type="caution">
    <text evidence="4">The sequence shown here is derived from an EMBL/GenBank/DDBJ whole genome shotgun (WGS) entry which is preliminary data.</text>
</comment>
<keyword evidence="2" id="KW-0812">Transmembrane</keyword>
<gene>
    <name evidence="4" type="ORF">EKG35_13670</name>
</gene>
<dbReference type="Proteomes" id="UP000276349">
    <property type="component" value="Unassembled WGS sequence"/>
</dbReference>
<evidence type="ECO:0000256" key="2">
    <source>
        <dbReference type="SAM" id="Phobius"/>
    </source>
</evidence>
<feature type="transmembrane region" description="Helical" evidence="2">
    <location>
        <begin position="16"/>
        <end position="36"/>
    </location>
</feature>
<protein>
    <recommendedName>
        <fullName evidence="3">Legume lectin domain-containing protein</fullName>
    </recommendedName>
</protein>
<evidence type="ECO:0000259" key="3">
    <source>
        <dbReference type="Pfam" id="PF00139"/>
    </source>
</evidence>
<dbReference type="EMBL" id="RXNR01000041">
    <property type="protein sequence ID" value="RTQ91327.1"/>
    <property type="molecule type" value="Genomic_DNA"/>
</dbReference>
<organism evidence="4 5">
    <name type="scientific">Lysinibacillus telephonicus</name>
    <dbReference type="NCBI Taxonomy" id="1714840"/>
    <lineage>
        <taxon>Bacteria</taxon>
        <taxon>Bacillati</taxon>
        <taxon>Bacillota</taxon>
        <taxon>Bacilli</taxon>
        <taxon>Bacillales</taxon>
        <taxon>Bacillaceae</taxon>
        <taxon>Lysinibacillus</taxon>
    </lineage>
</organism>
<dbReference type="SUPFAM" id="SSF49899">
    <property type="entry name" value="Concanavalin A-like lectins/glucanases"/>
    <property type="match status" value="1"/>
</dbReference>
<dbReference type="RefSeq" id="WP_126295115.1">
    <property type="nucleotide sequence ID" value="NZ_RXNR01000041.1"/>
</dbReference>
<dbReference type="PANTHER" id="PTHR32401:SF48">
    <property type="entry name" value="LEGUME LECTIN DOMAIN-CONTAINING PROTEIN"/>
    <property type="match status" value="1"/>
</dbReference>
<evidence type="ECO:0000313" key="4">
    <source>
        <dbReference type="EMBL" id="RTQ91327.1"/>
    </source>
</evidence>
<dbReference type="GO" id="GO:0030246">
    <property type="term" value="F:carbohydrate binding"/>
    <property type="evidence" value="ECO:0007669"/>
    <property type="project" value="InterPro"/>
</dbReference>
<keyword evidence="5" id="KW-1185">Reference proteome</keyword>
<sequence>MKEGVILRIKATSGKLFKIFVISIIIISNSLIYPIGFTKTEAATSDSNVWLTYKIDEFSRDTIGQLFDVLGSAEVPDGESFIRLTPAETLQSGAVITKNNFCPKDNYSFSTAFSFKMSNQSPDGPSDGLTFTLQSNPTNPLTNGGGIGIHGTAPSFSVKYDTFKNEVYNDPSENNIAITTNGVMQNNNSDWYTDLNQVTSGDTSYVLSDGTQYYTWIDYDGLSQNVQIRLGTSPDRSSSDLVLDVNNIDLGTIFDGDRYYASFTGTTGSPNYETHDIYNWYFVNRYEPIETLNPQNDYRQAPSSLEIVADTDAETGLYNATATLLDPLGNPVQGATLDSFTSSNGELMGPNGEAITDLESDVDGKISAMIRNVGHSQDITLSANFDCFTDSTTFTTTNQPPTAPDDTKTTGVNEPVSGQVDGQDLDGDNLTYQTGSEPSNGIVVVN</sequence>
<dbReference type="InterPro" id="IPR001220">
    <property type="entry name" value="Legume_lectin_dom"/>
</dbReference>
<reference evidence="4 5" key="1">
    <citation type="submission" date="2018-12" db="EMBL/GenBank/DDBJ databases">
        <authorList>
            <person name="Yu L."/>
        </authorList>
    </citation>
    <scope>NUCLEOTIDE SEQUENCE [LARGE SCALE GENOMIC DNA]</scope>
    <source>
        <strain evidence="4 5">S5H2222</strain>
    </source>
</reference>
<dbReference type="CDD" id="cd01951">
    <property type="entry name" value="lectin_L-type"/>
    <property type="match status" value="1"/>
</dbReference>